<evidence type="ECO:0000256" key="2">
    <source>
        <dbReference type="ARBA" id="ARBA00022692"/>
    </source>
</evidence>
<dbReference type="EMBL" id="CACVAQ010000097">
    <property type="protein sequence ID" value="CAA6804241.1"/>
    <property type="molecule type" value="Genomic_DNA"/>
</dbReference>
<evidence type="ECO:0000259" key="6">
    <source>
        <dbReference type="PROSITE" id="PS50234"/>
    </source>
</evidence>
<dbReference type="Pfam" id="PF07584">
    <property type="entry name" value="BatA"/>
    <property type="match status" value="1"/>
</dbReference>
<dbReference type="Pfam" id="PF13519">
    <property type="entry name" value="VWA_2"/>
    <property type="match status" value="1"/>
</dbReference>
<name>A0A6S6S7B1_9BACT</name>
<dbReference type="Gene3D" id="3.40.50.410">
    <property type="entry name" value="von Willebrand factor, type A domain"/>
    <property type="match status" value="1"/>
</dbReference>
<feature type="transmembrane region" description="Helical" evidence="5">
    <location>
        <begin position="310"/>
        <end position="330"/>
    </location>
</feature>
<dbReference type="PANTHER" id="PTHR22550">
    <property type="entry name" value="SPORE GERMINATION PROTEIN"/>
    <property type="match status" value="1"/>
</dbReference>
<feature type="domain" description="VWFA" evidence="6">
    <location>
        <begin position="91"/>
        <end position="291"/>
    </location>
</feature>
<dbReference type="PANTHER" id="PTHR22550:SF5">
    <property type="entry name" value="LEUCINE ZIPPER PROTEIN 4"/>
    <property type="match status" value="1"/>
</dbReference>
<keyword evidence="3 5" id="KW-1133">Transmembrane helix</keyword>
<feature type="transmembrane region" description="Helical" evidence="5">
    <location>
        <begin position="6"/>
        <end position="28"/>
    </location>
</feature>
<dbReference type="InterPro" id="IPR002035">
    <property type="entry name" value="VWF_A"/>
</dbReference>
<keyword evidence="1" id="KW-1003">Cell membrane</keyword>
<organism evidence="7">
    <name type="scientific">uncultured Aureispira sp</name>
    <dbReference type="NCBI Taxonomy" id="1331704"/>
    <lineage>
        <taxon>Bacteria</taxon>
        <taxon>Pseudomonadati</taxon>
        <taxon>Bacteroidota</taxon>
        <taxon>Saprospiria</taxon>
        <taxon>Saprospirales</taxon>
        <taxon>Saprospiraceae</taxon>
        <taxon>Aureispira</taxon>
        <taxon>environmental samples</taxon>
    </lineage>
</organism>
<gene>
    <name evidence="7" type="ORF">HELGO_WM33490</name>
</gene>
<reference evidence="7" key="1">
    <citation type="submission" date="2020-01" db="EMBL/GenBank/DDBJ databases">
        <authorList>
            <person name="Meier V. D."/>
            <person name="Meier V D."/>
        </authorList>
    </citation>
    <scope>NUCLEOTIDE SEQUENCE</scope>
    <source>
        <strain evidence="7">HLG_WM_MAG_10</strain>
    </source>
</reference>
<evidence type="ECO:0000256" key="4">
    <source>
        <dbReference type="ARBA" id="ARBA00023136"/>
    </source>
</evidence>
<keyword evidence="2 5" id="KW-0812">Transmembrane</keyword>
<evidence type="ECO:0000313" key="7">
    <source>
        <dbReference type="EMBL" id="CAA6804241.1"/>
    </source>
</evidence>
<keyword evidence="4 5" id="KW-0472">Membrane</keyword>
<dbReference type="InterPro" id="IPR036465">
    <property type="entry name" value="vWFA_dom_sf"/>
</dbReference>
<sequence length="340" mass="37997">MFHFEQPYYFYLLLCIPVLIALFVAITIHNNKLRAHFGALIGLERLAPNISRLKGPLKFGLMMLAIAFLVVAMANPRMGNKTQSVKQEGVDIFIALDISRSMWAEDIKPNRMERARQFAQKLVKAVRGDRVGLILFAGHPYLQMPLTTDYAAAQLFVQTASPKLDITQGTAIESAIDMVVELGEKEEQKKQRALIVITDGENHELDAVETAKIAKSKGVTTYVIGIGTESGAPIPIKDAGYAQFQLDKAGQVVQSKMNTSLIERIAVSGGGNFYKANSNADVVVAKLVHKMSKLEKTEFEQQEFDVYESYFQIFVAIALLLLIVEFFISYRKSNWLKESR</sequence>
<dbReference type="SUPFAM" id="SSF53300">
    <property type="entry name" value="vWA-like"/>
    <property type="match status" value="1"/>
</dbReference>
<protein>
    <recommendedName>
        <fullName evidence="6">VWFA domain-containing protein</fullName>
    </recommendedName>
</protein>
<dbReference type="SMART" id="SM00327">
    <property type="entry name" value="VWA"/>
    <property type="match status" value="1"/>
</dbReference>
<evidence type="ECO:0000256" key="3">
    <source>
        <dbReference type="ARBA" id="ARBA00022989"/>
    </source>
</evidence>
<feature type="transmembrane region" description="Helical" evidence="5">
    <location>
        <begin position="55"/>
        <end position="74"/>
    </location>
</feature>
<dbReference type="InterPro" id="IPR050768">
    <property type="entry name" value="UPF0353/GerABKA_families"/>
</dbReference>
<dbReference type="AlphaFoldDB" id="A0A6S6S7B1"/>
<dbReference type="PROSITE" id="PS50234">
    <property type="entry name" value="VWFA"/>
    <property type="match status" value="1"/>
</dbReference>
<evidence type="ECO:0000256" key="5">
    <source>
        <dbReference type="SAM" id="Phobius"/>
    </source>
</evidence>
<accession>A0A6S6S7B1</accession>
<evidence type="ECO:0000256" key="1">
    <source>
        <dbReference type="ARBA" id="ARBA00022475"/>
    </source>
</evidence>
<proteinExistence type="predicted"/>
<dbReference type="InterPro" id="IPR024163">
    <property type="entry name" value="Aerotolerance_reg_N"/>
</dbReference>